<dbReference type="InterPro" id="IPR054612">
    <property type="entry name" value="Phage_capsid-like_C"/>
</dbReference>
<dbReference type="Gene3D" id="3.30.2400.10">
    <property type="entry name" value="Major capsid protein gp5"/>
    <property type="match status" value="1"/>
</dbReference>
<evidence type="ECO:0000313" key="4">
    <source>
        <dbReference type="Proteomes" id="UP000191448"/>
    </source>
</evidence>
<dbReference type="Gene3D" id="3.30.2320.10">
    <property type="entry name" value="hypothetical protein PF0899 domain"/>
    <property type="match status" value="1"/>
</dbReference>
<evidence type="ECO:0000259" key="2">
    <source>
        <dbReference type="Pfam" id="PF05065"/>
    </source>
</evidence>
<gene>
    <name evidence="3" type="ORF">CLTHE_13980</name>
</gene>
<dbReference type="Proteomes" id="UP000191448">
    <property type="component" value="Unassembled WGS sequence"/>
</dbReference>
<comment type="caution">
    <text evidence="3">The sequence shown here is derived from an EMBL/GenBank/DDBJ whole genome shotgun (WGS) entry which is preliminary data.</text>
</comment>
<organism evidence="3 4">
    <name type="scientific">Clostridium thermobutyricum DSM 4928</name>
    <dbReference type="NCBI Taxonomy" id="1121339"/>
    <lineage>
        <taxon>Bacteria</taxon>
        <taxon>Bacillati</taxon>
        <taxon>Bacillota</taxon>
        <taxon>Clostridia</taxon>
        <taxon>Eubacteriales</taxon>
        <taxon>Clostridiaceae</taxon>
        <taxon>Clostridium</taxon>
    </lineage>
</organism>
<protein>
    <submittedName>
        <fullName evidence="3">Phage capsid family protein</fullName>
    </submittedName>
</protein>
<dbReference type="EMBL" id="LTAY01000037">
    <property type="protein sequence ID" value="OPX47827.1"/>
    <property type="molecule type" value="Genomic_DNA"/>
</dbReference>
<proteinExistence type="predicted"/>
<name>A0A1V4SW49_9CLOT</name>
<comment type="subcellular location">
    <subcellularLocation>
        <location evidence="1">Virion</location>
    </subcellularLocation>
</comment>
<feature type="domain" description="Phage capsid-like C-terminal" evidence="2">
    <location>
        <begin position="90"/>
        <end position="360"/>
    </location>
</feature>
<dbReference type="InterPro" id="IPR024455">
    <property type="entry name" value="Phage_capsid"/>
</dbReference>
<dbReference type="RefSeq" id="WP_207748067.1">
    <property type="nucleotide sequence ID" value="NZ_LTAY01000037.1"/>
</dbReference>
<accession>A0A1V4SW49</accession>
<reference evidence="3 4" key="1">
    <citation type="submission" date="2016-02" db="EMBL/GenBank/DDBJ databases">
        <title>Genome sequence of Clostridium thermobutyricum DSM 4928.</title>
        <authorList>
            <person name="Poehlein A."/>
            <person name="Daniel R."/>
        </authorList>
    </citation>
    <scope>NUCLEOTIDE SEQUENCE [LARGE SCALE GENOMIC DNA]</scope>
    <source>
        <strain evidence="3 4">DSM 4928</strain>
    </source>
</reference>
<dbReference type="Pfam" id="PF05065">
    <property type="entry name" value="Phage_capsid"/>
    <property type="match status" value="1"/>
</dbReference>
<dbReference type="AlphaFoldDB" id="A0A1V4SW49"/>
<evidence type="ECO:0000256" key="1">
    <source>
        <dbReference type="ARBA" id="ARBA00004328"/>
    </source>
</evidence>
<evidence type="ECO:0000313" key="3">
    <source>
        <dbReference type="EMBL" id="OPX47827.1"/>
    </source>
</evidence>
<dbReference type="SUPFAM" id="SSF56563">
    <property type="entry name" value="Major capsid protein gp5"/>
    <property type="match status" value="1"/>
</dbReference>
<sequence length="373" mass="40954">MENLDVKNMELRAKITEAVKSEDEGALGEAFVAMANEIQQKVISEARSMASNEVNDRMIMGQRGQSVLTAEERSYYKEVKEKRGLTGLDVTMPKSIFNRVFEYLVAEHPLLSKVDIINAEAVQEWILRTSECTGAAWGKLNSAIVQELEHGFKSVQTDTYKLSAFIPVAKDMLDLGAEWLDKYIRAVLAESIAIALEEAILVGSGKDQPIGMTKNLDGAVTGGVYSDKDTIALKDFSPSELGKMMAQLTKNGKRSIGTVTLIVNPKDYWEIIFPATAVLTQNGTYAHGVLPINADIVQSVSCPTGKMVAGIAKDYKIMLGSKDSIKFSDEYKFLEDQRVYATKMHANGFAIDNDAFIVYTLPTLAVAKSKKIG</sequence>
<dbReference type="NCBIfam" id="TIGR01554">
    <property type="entry name" value="major_cap_HK97"/>
    <property type="match status" value="1"/>
</dbReference>